<reference evidence="1" key="1">
    <citation type="submission" date="2022-07" db="EMBL/GenBank/DDBJ databases">
        <title>Phylogenomic reconstructions and comparative analyses of Kickxellomycotina fungi.</title>
        <authorList>
            <person name="Reynolds N.K."/>
            <person name="Stajich J.E."/>
            <person name="Barry K."/>
            <person name="Grigoriev I.V."/>
            <person name="Crous P."/>
            <person name="Smith M.E."/>
        </authorList>
    </citation>
    <scope>NUCLEOTIDE SEQUENCE</scope>
    <source>
        <strain evidence="1">BCRC 34780</strain>
    </source>
</reference>
<organism evidence="1 2">
    <name type="scientific">Coemansia helicoidea</name>
    <dbReference type="NCBI Taxonomy" id="1286919"/>
    <lineage>
        <taxon>Eukaryota</taxon>
        <taxon>Fungi</taxon>
        <taxon>Fungi incertae sedis</taxon>
        <taxon>Zoopagomycota</taxon>
        <taxon>Kickxellomycotina</taxon>
        <taxon>Kickxellomycetes</taxon>
        <taxon>Kickxellales</taxon>
        <taxon>Kickxellaceae</taxon>
        <taxon>Coemansia</taxon>
    </lineage>
</organism>
<protein>
    <submittedName>
        <fullName evidence="1">Uncharacterized protein</fullName>
    </submittedName>
</protein>
<gene>
    <name evidence="1" type="ORF">H4R21_006722</name>
</gene>
<sequence length="93" mass="10998">LARSVCRPRFYPRRFWRQCREHDTGDQQSPGYLPLPARERPHHPDWRHVELHHRLPNSQIYRVFSKDQSKGYGELCSGVQGGRVAEIRLPDPL</sequence>
<comment type="caution">
    <text evidence="1">The sequence shown here is derived from an EMBL/GenBank/DDBJ whole genome shotgun (WGS) entry which is preliminary data.</text>
</comment>
<name>A0ACC1KH03_9FUNG</name>
<dbReference type="Proteomes" id="UP001140087">
    <property type="component" value="Unassembled WGS sequence"/>
</dbReference>
<proteinExistence type="predicted"/>
<feature type="non-terminal residue" evidence="1">
    <location>
        <position position="93"/>
    </location>
</feature>
<keyword evidence="2" id="KW-1185">Reference proteome</keyword>
<accession>A0ACC1KH03</accession>
<evidence type="ECO:0000313" key="1">
    <source>
        <dbReference type="EMBL" id="KAJ2789509.1"/>
    </source>
</evidence>
<evidence type="ECO:0000313" key="2">
    <source>
        <dbReference type="Proteomes" id="UP001140087"/>
    </source>
</evidence>
<dbReference type="EMBL" id="JANBUN010003760">
    <property type="protein sequence ID" value="KAJ2789509.1"/>
    <property type="molecule type" value="Genomic_DNA"/>
</dbReference>
<feature type="non-terminal residue" evidence="1">
    <location>
        <position position="1"/>
    </location>
</feature>